<evidence type="ECO:0000256" key="5">
    <source>
        <dbReference type="ARBA" id="ARBA00023136"/>
    </source>
</evidence>
<keyword evidence="11" id="KW-1185">Reference proteome</keyword>
<organism evidence="10 11">
    <name type="scientific">Filifactor alocis (strain ATCC 35896 / CCUG 47790 / D40 B5)</name>
    <name type="common">Fusobacterium alocis</name>
    <dbReference type="NCBI Taxonomy" id="546269"/>
    <lineage>
        <taxon>Bacteria</taxon>
        <taxon>Bacillati</taxon>
        <taxon>Bacillota</taxon>
        <taxon>Clostridia</taxon>
        <taxon>Peptostreptococcales</taxon>
        <taxon>Filifactoraceae</taxon>
        <taxon>Filifactor</taxon>
    </lineage>
</organism>
<evidence type="ECO:0000256" key="3">
    <source>
        <dbReference type="ARBA" id="ARBA00022692"/>
    </source>
</evidence>
<feature type="domain" description="ABC3 transporter permease C-terminal" evidence="8">
    <location>
        <begin position="659"/>
        <end position="764"/>
    </location>
</feature>
<dbReference type="OrthoDB" id="5137249at2"/>
<dbReference type="Proteomes" id="UP000007468">
    <property type="component" value="Chromosome"/>
</dbReference>
<reference evidence="11" key="1">
    <citation type="submission" date="2010-12" db="EMBL/GenBank/DDBJ databases">
        <title>The genome sequence of Filifactor alocis strain ATCC 35896.</title>
        <authorList>
            <consortium name="The Broad Institute Genome Sequencing Platform"/>
            <person name="Ward D."/>
            <person name="Earl A."/>
            <person name="Feldgarden M."/>
            <person name="Young S.K."/>
            <person name="Gargeya S."/>
            <person name="Zeng Q."/>
            <person name="Alvarado L."/>
            <person name="Berlin A."/>
            <person name="Bochicchio J."/>
            <person name="Chapman S.B."/>
            <person name="Chen Z."/>
            <person name="Freedman E."/>
            <person name="Gellesch M."/>
            <person name="Goldberg J."/>
            <person name="Griggs A."/>
            <person name="Gujja S."/>
            <person name="Heilman E."/>
            <person name="Heiman D."/>
            <person name="Howarth C."/>
            <person name="Mehta T."/>
            <person name="Neiman D."/>
            <person name="Pearson M."/>
            <person name="Roberts A."/>
            <person name="Saif S."/>
            <person name="Shea T."/>
            <person name="Shenoy N."/>
            <person name="Sisk P."/>
            <person name="Stolte C."/>
            <person name="Sykes S."/>
            <person name="White J."/>
            <person name="Yandava C."/>
            <person name="Izard J."/>
            <person name="Blanton J.M."/>
            <person name="Baranova O.V."/>
            <person name="Tanner A.C."/>
            <person name="Dewhirst F.E."/>
            <person name="Haas B."/>
            <person name="Nusbaum C."/>
            <person name="Birren B."/>
        </authorList>
    </citation>
    <scope>NUCLEOTIDE SEQUENCE [LARGE SCALE GENOMIC DNA]</scope>
    <source>
        <strain evidence="11">ATCC 35896 / D40 B5</strain>
    </source>
</reference>
<name>D6GSV3_FILAD</name>
<evidence type="ECO:0000256" key="2">
    <source>
        <dbReference type="ARBA" id="ARBA00022475"/>
    </source>
</evidence>
<keyword evidence="3 7" id="KW-0812">Transmembrane</keyword>
<accession>D6GSV3</accession>
<dbReference type="PATRIC" id="fig|546269.5.peg.9"/>
<feature type="transmembrane region" description="Helical" evidence="7">
    <location>
        <begin position="359"/>
        <end position="379"/>
    </location>
</feature>
<feature type="transmembrane region" description="Helical" evidence="7">
    <location>
        <begin position="309"/>
        <end position="339"/>
    </location>
</feature>
<keyword evidence="5 7" id="KW-0472">Membrane</keyword>
<dbReference type="AlphaFoldDB" id="D6GSV3"/>
<protein>
    <submittedName>
        <fullName evidence="10">Efflux ABC transporter, permease protein</fullName>
    </submittedName>
</protein>
<dbReference type="KEGG" id="faa:HMPREF0389_01190"/>
<proteinExistence type="inferred from homology"/>
<keyword evidence="4 7" id="KW-1133">Transmembrane helix</keyword>
<gene>
    <name evidence="10" type="ordered locus">HMPREF0389_01190</name>
</gene>
<evidence type="ECO:0000259" key="9">
    <source>
        <dbReference type="Pfam" id="PF12704"/>
    </source>
</evidence>
<evidence type="ECO:0000256" key="1">
    <source>
        <dbReference type="ARBA" id="ARBA00004651"/>
    </source>
</evidence>
<dbReference type="PANTHER" id="PTHR30572:SF4">
    <property type="entry name" value="ABC TRANSPORTER PERMEASE YTRF"/>
    <property type="match status" value="1"/>
</dbReference>
<sequence length="785" mass="89565">MILYKKLKRDLIGKKESNFAVIVLIAIGITVFSAFDMLGANLVDAQQSFYRSCNFADGFIDIQSIPYQKIKSLKQIEGIFQIEGHIAETFRMNFSRSRDDIYIRLMSYDDSVNQVNQFLLQDGTYPKTGKNEILLDSNFAEYNHLSVGDTIYVVYNGTENPFTVSGTGASPEFIYALKDVRDIVPDYSTYGIGITSLRTMEKMTSLNQSYNNIVFTLKEGYEFTDVSEVLKSLLKHYSVSSIISREHQTSHTVVDDEIKECNTTSRILPSLFLLISSMIQIMMLERLVQSQRTQIGIMKAFGYSERQIQFHYIMFAVILGIVGSVLGILLSVPILYSFVDMYGNFFNFPYISKALSMQVFGISLLTGTLFSVFAGYLGAKKILSLSPLDAFKAEEPHYVQKKTFLDSFTFLFHTFGKMSLRNISRNRKRSFFILIGITLSFALTSVMFMMYSLWNTVITDKYSYNEIYTGKMEFQRVVNKSDAMLELKKRQEVSEIESLLEVPVSFQYKNHIKEVNIIGVEQHSDLYHIVDVHNHEVPIQNEEVFLSHKLAEVLQVQVGDMVYVESSFMKKRKKVPVQVTKIIPQSVGVNAYMSQNTLEKLLNQKNIATSLIFHASQESVEQLRKDYDESNIVSNVVHTGVRKQKMLDFMAHFQFMMYTFSSLGVIMCFIVIYNSYIISIAERNRELSSLLVLGMSRKEVAQIIALEQQIIAFFGVLFGLPLTKVLLKYVSVALSDDNFSIPTTIIPSKFAISLLCIVVSMVLAQYSGRKKINELVIVEVLKERE</sequence>
<feature type="transmembrane region" description="Helical" evidence="7">
    <location>
        <begin position="21"/>
        <end position="43"/>
    </location>
</feature>
<comment type="similarity">
    <text evidence="6">Belongs to the ABC-4 integral membrane protein family.</text>
</comment>
<evidence type="ECO:0000313" key="11">
    <source>
        <dbReference type="Proteomes" id="UP000007468"/>
    </source>
</evidence>
<dbReference type="EMBL" id="CP002390">
    <property type="protein sequence ID" value="EFE27938.1"/>
    <property type="molecule type" value="Genomic_DNA"/>
</dbReference>
<feature type="domain" description="ABC3 transporter permease C-terminal" evidence="8">
    <location>
        <begin position="267"/>
        <end position="387"/>
    </location>
</feature>
<feature type="transmembrane region" description="Helical" evidence="7">
    <location>
        <begin position="655"/>
        <end position="679"/>
    </location>
</feature>
<keyword evidence="2" id="KW-1003">Cell membrane</keyword>
<feature type="domain" description="MacB-like periplasmic core" evidence="9">
    <location>
        <begin position="22"/>
        <end position="231"/>
    </location>
</feature>
<comment type="subcellular location">
    <subcellularLocation>
        <location evidence="1">Cell membrane</location>
        <topology evidence="1">Multi-pass membrane protein</topology>
    </subcellularLocation>
</comment>
<dbReference type="eggNOG" id="COG0577">
    <property type="taxonomic scope" value="Bacteria"/>
</dbReference>
<dbReference type="Pfam" id="PF12704">
    <property type="entry name" value="MacB_PCD"/>
    <property type="match status" value="1"/>
</dbReference>
<evidence type="ECO:0000256" key="6">
    <source>
        <dbReference type="ARBA" id="ARBA00038076"/>
    </source>
</evidence>
<dbReference type="InterPro" id="IPR025857">
    <property type="entry name" value="MacB_PCD"/>
</dbReference>
<dbReference type="RefSeq" id="WP_014261689.1">
    <property type="nucleotide sequence ID" value="NC_016630.1"/>
</dbReference>
<dbReference type="STRING" id="546269.HMPREF0389_01190"/>
<dbReference type="PANTHER" id="PTHR30572">
    <property type="entry name" value="MEMBRANE COMPONENT OF TRANSPORTER-RELATED"/>
    <property type="match status" value="1"/>
</dbReference>
<dbReference type="Pfam" id="PF02687">
    <property type="entry name" value="FtsX"/>
    <property type="match status" value="2"/>
</dbReference>
<dbReference type="GO" id="GO:0005886">
    <property type="term" value="C:plasma membrane"/>
    <property type="evidence" value="ECO:0007669"/>
    <property type="project" value="UniProtKB-SubCell"/>
</dbReference>
<feature type="transmembrane region" description="Helical" evidence="7">
    <location>
        <begin position="431"/>
        <end position="454"/>
    </location>
</feature>
<dbReference type="InterPro" id="IPR003838">
    <property type="entry name" value="ABC3_permease_C"/>
</dbReference>
<dbReference type="GO" id="GO:0022857">
    <property type="term" value="F:transmembrane transporter activity"/>
    <property type="evidence" value="ECO:0007669"/>
    <property type="project" value="TreeGrafter"/>
</dbReference>
<evidence type="ECO:0000313" key="10">
    <source>
        <dbReference type="EMBL" id="EFE27938.1"/>
    </source>
</evidence>
<evidence type="ECO:0000256" key="7">
    <source>
        <dbReference type="SAM" id="Phobius"/>
    </source>
</evidence>
<evidence type="ECO:0000259" key="8">
    <source>
        <dbReference type="Pfam" id="PF02687"/>
    </source>
</evidence>
<dbReference type="InterPro" id="IPR050250">
    <property type="entry name" value="Macrolide_Exporter_MacB"/>
</dbReference>
<evidence type="ECO:0000256" key="4">
    <source>
        <dbReference type="ARBA" id="ARBA00022989"/>
    </source>
</evidence>
<feature type="transmembrane region" description="Helical" evidence="7">
    <location>
        <begin position="740"/>
        <end position="764"/>
    </location>
</feature>